<dbReference type="Pfam" id="PF06376">
    <property type="entry name" value="AGP"/>
    <property type="match status" value="1"/>
</dbReference>
<organism evidence="2 3">
    <name type="scientific">Cinnamomum micranthum f. kanehirae</name>
    <dbReference type="NCBI Taxonomy" id="337451"/>
    <lineage>
        <taxon>Eukaryota</taxon>
        <taxon>Viridiplantae</taxon>
        <taxon>Streptophyta</taxon>
        <taxon>Embryophyta</taxon>
        <taxon>Tracheophyta</taxon>
        <taxon>Spermatophyta</taxon>
        <taxon>Magnoliopsida</taxon>
        <taxon>Magnoliidae</taxon>
        <taxon>Laurales</taxon>
        <taxon>Lauraceae</taxon>
        <taxon>Cinnamomum</taxon>
    </lineage>
</organism>
<reference evidence="2 3" key="1">
    <citation type="journal article" date="2019" name="Nat. Plants">
        <title>Stout camphor tree genome fills gaps in understanding of flowering plant genome evolution.</title>
        <authorList>
            <person name="Chaw S.M."/>
            <person name="Liu Y.C."/>
            <person name="Wu Y.W."/>
            <person name="Wang H.Y."/>
            <person name="Lin C.I."/>
            <person name="Wu C.S."/>
            <person name="Ke H.M."/>
            <person name="Chang L.Y."/>
            <person name="Hsu C.Y."/>
            <person name="Yang H.T."/>
            <person name="Sudianto E."/>
            <person name="Hsu M.H."/>
            <person name="Wu K.P."/>
            <person name="Wang L.N."/>
            <person name="Leebens-Mack J.H."/>
            <person name="Tsai I.J."/>
        </authorList>
    </citation>
    <scope>NUCLEOTIDE SEQUENCE [LARGE SCALE GENOMIC DNA]</scope>
    <source>
        <strain evidence="3">cv. Chaw 1501</strain>
        <tissue evidence="2">Young leaves</tissue>
    </source>
</reference>
<evidence type="ECO:0000313" key="3">
    <source>
        <dbReference type="Proteomes" id="UP000283530"/>
    </source>
</evidence>
<evidence type="ECO:0000256" key="1">
    <source>
        <dbReference type="SAM" id="Phobius"/>
    </source>
</evidence>
<proteinExistence type="predicted"/>
<dbReference type="Proteomes" id="UP000283530">
    <property type="component" value="Unassembled WGS sequence"/>
</dbReference>
<gene>
    <name evidence="2" type="ORF">CKAN_00601700</name>
</gene>
<dbReference type="AlphaFoldDB" id="A0A443NG78"/>
<keyword evidence="1" id="KW-0812">Transmembrane</keyword>
<feature type="transmembrane region" description="Helical" evidence="1">
    <location>
        <begin position="101"/>
        <end position="117"/>
    </location>
</feature>
<comment type="caution">
    <text evidence="2">The sequence shown here is derived from an EMBL/GenBank/DDBJ whole genome shotgun (WGS) entry which is preliminary data.</text>
</comment>
<keyword evidence="3" id="KW-1185">Reference proteome</keyword>
<accession>A0A443NG78</accession>
<dbReference type="InterPro" id="IPR009424">
    <property type="entry name" value="AGP16/20/22/41"/>
</dbReference>
<sequence length="118" mass="13173">MVPVAEIIGRKDVLVRFHLSIMRPKDQNCSSSFGQNTSAFQFLVTKFSVDLYSEMNCIRVQAFWLMGFFLLALLHLGHAQSMTPSPTPDAPISDAKDIDQGIAYALLLIALTITYLIH</sequence>
<dbReference type="PANTHER" id="PTHR33374">
    <property type="entry name" value="ARABINOGALACTAN PROTEIN 20"/>
    <property type="match status" value="1"/>
</dbReference>
<feature type="transmembrane region" description="Helical" evidence="1">
    <location>
        <begin position="62"/>
        <end position="81"/>
    </location>
</feature>
<protein>
    <submittedName>
        <fullName evidence="2">Arabinogalactan peptide 22</fullName>
    </submittedName>
</protein>
<dbReference type="EMBL" id="QPKB01000002">
    <property type="protein sequence ID" value="RWR77527.1"/>
    <property type="molecule type" value="Genomic_DNA"/>
</dbReference>
<name>A0A443NG78_9MAGN</name>
<keyword evidence="1" id="KW-0472">Membrane</keyword>
<evidence type="ECO:0000313" key="2">
    <source>
        <dbReference type="EMBL" id="RWR77527.1"/>
    </source>
</evidence>
<keyword evidence="1" id="KW-1133">Transmembrane helix</keyword>